<proteinExistence type="predicted"/>
<name>A0AAD4ENL3_9PEZI</name>
<sequence>MPCAQTLPPAVHPVPAAALAQRAYEVWISEVMLQQTRVAVVPGEEGVAGGEGGLRGDGDREEMAGLLPGDVEG</sequence>
<protein>
    <submittedName>
        <fullName evidence="2">Uncharacterized protein</fullName>
    </submittedName>
</protein>
<dbReference type="EMBL" id="JAHCVI010000006">
    <property type="protein sequence ID" value="KAG7284562.1"/>
    <property type="molecule type" value="Genomic_DNA"/>
</dbReference>
<gene>
    <name evidence="2" type="ORF">NEMBOFW57_010940</name>
</gene>
<feature type="compositionally biased region" description="Basic and acidic residues" evidence="1">
    <location>
        <begin position="54"/>
        <end position="63"/>
    </location>
</feature>
<keyword evidence="3" id="KW-1185">Reference proteome</keyword>
<comment type="caution">
    <text evidence="2">The sequence shown here is derived from an EMBL/GenBank/DDBJ whole genome shotgun (WGS) entry which is preliminary data.</text>
</comment>
<evidence type="ECO:0000313" key="2">
    <source>
        <dbReference type="EMBL" id="KAG7284562.1"/>
    </source>
</evidence>
<reference evidence="2" key="1">
    <citation type="submission" date="2023-02" db="EMBL/GenBank/DDBJ databases">
        <authorList>
            <person name="Palmer J.M."/>
        </authorList>
    </citation>
    <scope>NUCLEOTIDE SEQUENCE</scope>
    <source>
        <strain evidence="2">FW57</strain>
    </source>
</reference>
<accession>A0AAD4ENL3</accession>
<evidence type="ECO:0000313" key="3">
    <source>
        <dbReference type="Proteomes" id="UP001197093"/>
    </source>
</evidence>
<evidence type="ECO:0000256" key="1">
    <source>
        <dbReference type="SAM" id="MobiDB-lite"/>
    </source>
</evidence>
<organism evidence="2 3">
    <name type="scientific">Staphylotrichum longicolle</name>
    <dbReference type="NCBI Taxonomy" id="669026"/>
    <lineage>
        <taxon>Eukaryota</taxon>
        <taxon>Fungi</taxon>
        <taxon>Dikarya</taxon>
        <taxon>Ascomycota</taxon>
        <taxon>Pezizomycotina</taxon>
        <taxon>Sordariomycetes</taxon>
        <taxon>Sordariomycetidae</taxon>
        <taxon>Sordariales</taxon>
        <taxon>Chaetomiaceae</taxon>
        <taxon>Staphylotrichum</taxon>
    </lineage>
</organism>
<feature type="region of interest" description="Disordered" evidence="1">
    <location>
        <begin position="44"/>
        <end position="73"/>
    </location>
</feature>
<dbReference type="Proteomes" id="UP001197093">
    <property type="component" value="Unassembled WGS sequence"/>
</dbReference>
<dbReference type="Gene3D" id="1.10.340.30">
    <property type="entry name" value="Hypothetical protein, domain 2"/>
    <property type="match status" value="1"/>
</dbReference>
<dbReference type="AlphaFoldDB" id="A0AAD4ENL3"/>